<proteinExistence type="predicted"/>
<keyword evidence="1" id="KW-0812">Transmembrane</keyword>
<keyword evidence="1" id="KW-0472">Membrane</keyword>
<organism evidence="2 3">
    <name type="scientific">Brassica cretica</name>
    <name type="common">Mustard</name>
    <dbReference type="NCBI Taxonomy" id="69181"/>
    <lineage>
        <taxon>Eukaryota</taxon>
        <taxon>Viridiplantae</taxon>
        <taxon>Streptophyta</taxon>
        <taxon>Embryophyta</taxon>
        <taxon>Tracheophyta</taxon>
        <taxon>Spermatophyta</taxon>
        <taxon>Magnoliopsida</taxon>
        <taxon>eudicotyledons</taxon>
        <taxon>Gunneridae</taxon>
        <taxon>Pentapetalae</taxon>
        <taxon>rosids</taxon>
        <taxon>malvids</taxon>
        <taxon>Brassicales</taxon>
        <taxon>Brassicaceae</taxon>
        <taxon>Brassiceae</taxon>
        <taxon>Brassica</taxon>
    </lineage>
</organism>
<comment type="caution">
    <text evidence="2">The sequence shown here is derived from an EMBL/GenBank/DDBJ whole genome shotgun (WGS) entry which is preliminary data.</text>
</comment>
<feature type="transmembrane region" description="Helical" evidence="1">
    <location>
        <begin position="49"/>
        <end position="71"/>
    </location>
</feature>
<dbReference type="EMBL" id="QGKX02002183">
    <property type="protein sequence ID" value="KAF3487105.1"/>
    <property type="molecule type" value="Genomic_DNA"/>
</dbReference>
<name>A0A8S9MT01_BRACR</name>
<gene>
    <name evidence="2" type="ORF">F2Q69_00057038</name>
</gene>
<sequence>MLNHFHGALLKLRSFNLGTGLNENREEVTKIECFASHYLNRILLLGSCLVWFSGFCTMSLQALCSYHIFFFQGNLLSRSQYILRCSILRLSRLVPSPLSVDQSGTIDSTRSFLETSLV</sequence>
<reference evidence="2" key="1">
    <citation type="submission" date="2019-12" db="EMBL/GenBank/DDBJ databases">
        <title>Genome sequencing and annotation of Brassica cretica.</title>
        <authorList>
            <person name="Studholme D.J."/>
            <person name="Sarris P."/>
        </authorList>
    </citation>
    <scope>NUCLEOTIDE SEQUENCE</scope>
    <source>
        <strain evidence="2">PFS-109/04</strain>
        <tissue evidence="2">Leaf</tissue>
    </source>
</reference>
<evidence type="ECO:0000313" key="3">
    <source>
        <dbReference type="Proteomes" id="UP000712600"/>
    </source>
</evidence>
<keyword evidence="1" id="KW-1133">Transmembrane helix</keyword>
<accession>A0A8S9MT01</accession>
<dbReference type="AlphaFoldDB" id="A0A8S9MT01"/>
<evidence type="ECO:0000256" key="1">
    <source>
        <dbReference type="SAM" id="Phobius"/>
    </source>
</evidence>
<evidence type="ECO:0000313" key="2">
    <source>
        <dbReference type="EMBL" id="KAF3487105.1"/>
    </source>
</evidence>
<protein>
    <submittedName>
        <fullName evidence="2">Uncharacterized protein</fullName>
    </submittedName>
</protein>
<dbReference type="Proteomes" id="UP000712600">
    <property type="component" value="Unassembled WGS sequence"/>
</dbReference>